<evidence type="ECO:0000313" key="2">
    <source>
        <dbReference type="Proteomes" id="UP000315017"/>
    </source>
</evidence>
<dbReference type="AlphaFoldDB" id="A0A517Y4A7"/>
<organism evidence="1 2">
    <name type="scientific">Anatilimnocola aggregata</name>
    <dbReference type="NCBI Taxonomy" id="2528021"/>
    <lineage>
        <taxon>Bacteria</taxon>
        <taxon>Pseudomonadati</taxon>
        <taxon>Planctomycetota</taxon>
        <taxon>Planctomycetia</taxon>
        <taxon>Pirellulales</taxon>
        <taxon>Pirellulaceae</taxon>
        <taxon>Anatilimnocola</taxon>
    </lineage>
</organism>
<dbReference type="KEGG" id="aagg:ETAA8_01520"/>
<proteinExistence type="predicted"/>
<evidence type="ECO:0000313" key="1">
    <source>
        <dbReference type="EMBL" id="QDU25091.1"/>
    </source>
</evidence>
<accession>A0A517Y4A7</accession>
<sequence>MIHDPRNIQLTPEQQQQIADLAERTGQSWQDYLATALDRQAALTRVKTSTHQPRPGESFLQVATRLGLVGCLDSEIGDLSTNPKHMEGFGE</sequence>
<dbReference type="Proteomes" id="UP000315017">
    <property type="component" value="Chromosome"/>
</dbReference>
<protein>
    <submittedName>
        <fullName evidence="1">Uncharacterized protein</fullName>
    </submittedName>
</protein>
<gene>
    <name evidence="1" type="ORF">ETAA8_01520</name>
</gene>
<reference evidence="1 2" key="1">
    <citation type="submission" date="2019-02" db="EMBL/GenBank/DDBJ databases">
        <title>Deep-cultivation of Planctomycetes and their phenomic and genomic characterization uncovers novel biology.</title>
        <authorList>
            <person name="Wiegand S."/>
            <person name="Jogler M."/>
            <person name="Boedeker C."/>
            <person name="Pinto D."/>
            <person name="Vollmers J."/>
            <person name="Rivas-Marin E."/>
            <person name="Kohn T."/>
            <person name="Peeters S.H."/>
            <person name="Heuer A."/>
            <person name="Rast P."/>
            <person name="Oberbeckmann S."/>
            <person name="Bunk B."/>
            <person name="Jeske O."/>
            <person name="Meyerdierks A."/>
            <person name="Storesund J.E."/>
            <person name="Kallscheuer N."/>
            <person name="Luecker S."/>
            <person name="Lage O.M."/>
            <person name="Pohl T."/>
            <person name="Merkel B.J."/>
            <person name="Hornburger P."/>
            <person name="Mueller R.-W."/>
            <person name="Bruemmer F."/>
            <person name="Labrenz M."/>
            <person name="Spormann A.M."/>
            <person name="Op den Camp H."/>
            <person name="Overmann J."/>
            <person name="Amann R."/>
            <person name="Jetten M.S.M."/>
            <person name="Mascher T."/>
            <person name="Medema M.H."/>
            <person name="Devos D.P."/>
            <person name="Kaster A.-K."/>
            <person name="Ovreas L."/>
            <person name="Rohde M."/>
            <person name="Galperin M.Y."/>
            <person name="Jogler C."/>
        </authorList>
    </citation>
    <scope>NUCLEOTIDE SEQUENCE [LARGE SCALE GENOMIC DNA]</scope>
    <source>
        <strain evidence="1 2">ETA_A8</strain>
    </source>
</reference>
<keyword evidence="2" id="KW-1185">Reference proteome</keyword>
<dbReference type="EMBL" id="CP036274">
    <property type="protein sequence ID" value="QDU25091.1"/>
    <property type="molecule type" value="Genomic_DNA"/>
</dbReference>
<name>A0A517Y4A7_9BACT</name>